<protein>
    <submittedName>
        <fullName evidence="4">CBF Mak21 family protein, putative</fullName>
    </submittedName>
</protein>
<feature type="domain" description="CCAAT-binding factor" evidence="3">
    <location>
        <begin position="356"/>
        <end position="527"/>
    </location>
</feature>
<sequence length="588" mass="67175">MAPKNKAPHSVLQECHEAIVKLRKTTSVEAILKKIDYLIEKIFIAKAEISCHFDRQFVIDSSKTEYELEKIKNKALDDKKRLRILCLNFIYTLAEICHKRRCLGEIVSRLITIIRLETTLLQLAQNDTDHIQPASQLFPGCLLEYMIGLVLYSNDHDVEIVDGLVNDYLFSTPDLTYHSYTALDNIQKNFDTSQIKIYKNEKINQRDVFERFVQLVLRIPKPHVSYQMKMEAHGKVRADKGGANTSEGYNSDSDSTIGYSDESEDEDNSDEYESEMEYEIESETEENEQGTGKYDCTKVYSSLWQGIIFASATLPKKIVACILNRMPSDILPYTKNPLVYSNWLMGHLNGKEKILSMLSLKSIFELILNYGLGELEELHNNLGGEQASSAIYERIYMNLNDETIASEFGRDFLQFLNMALKSVMLPSQLTACFIKKLVRTACLTMCMDSTVLLTMAVNLLKVHNHTCLGVIHRDNIRGLKGKRDTTSMDKLTLSVTNGETQSEEDMLYIWEVPLLVNHFNERTATMASTFYSDLKKKRGVLLTAEDIIGCECKEHLMQEIKRARREDGGAAFRKTLQQTTQLAKEIFV</sequence>
<evidence type="ECO:0000313" key="5">
    <source>
        <dbReference type="Proteomes" id="UP001057455"/>
    </source>
</evidence>
<dbReference type="GO" id="GO:0030692">
    <property type="term" value="C:Noc4p-Nop14p complex"/>
    <property type="evidence" value="ECO:0007669"/>
    <property type="project" value="TreeGrafter"/>
</dbReference>
<dbReference type="OrthoDB" id="365734at2759"/>
<dbReference type="Proteomes" id="UP001057455">
    <property type="component" value="Unassembled WGS sequence"/>
</dbReference>
<dbReference type="AlphaFoldDB" id="A0A9W5WVC5"/>
<feature type="compositionally biased region" description="Acidic residues" evidence="2">
    <location>
        <begin position="261"/>
        <end position="288"/>
    </location>
</feature>
<feature type="region of interest" description="Disordered" evidence="2">
    <location>
        <begin position="237"/>
        <end position="291"/>
    </location>
</feature>
<organism evidence="4 5">
    <name type="scientific">Babesia ovis</name>
    <dbReference type="NCBI Taxonomy" id="5869"/>
    <lineage>
        <taxon>Eukaryota</taxon>
        <taxon>Sar</taxon>
        <taxon>Alveolata</taxon>
        <taxon>Apicomplexa</taxon>
        <taxon>Aconoidasida</taxon>
        <taxon>Piroplasmida</taxon>
        <taxon>Babesiidae</taxon>
        <taxon>Babesia</taxon>
    </lineage>
</organism>
<proteinExistence type="inferred from homology"/>
<dbReference type="InterPro" id="IPR027193">
    <property type="entry name" value="Noc4"/>
</dbReference>
<name>A0A9W5WVC5_BABOV</name>
<dbReference type="InterPro" id="IPR005612">
    <property type="entry name" value="CCAAT-binding_factor"/>
</dbReference>
<accession>A0A9W5WVC5</accession>
<dbReference type="GO" id="GO:0032040">
    <property type="term" value="C:small-subunit processome"/>
    <property type="evidence" value="ECO:0007669"/>
    <property type="project" value="TreeGrafter"/>
</dbReference>
<comment type="caution">
    <text evidence="4">The sequence shown here is derived from an EMBL/GenBank/DDBJ whole genome shotgun (WGS) entry which is preliminary data.</text>
</comment>
<comment type="similarity">
    <text evidence="1">Belongs to the CBF/MAK21 family.</text>
</comment>
<evidence type="ECO:0000256" key="1">
    <source>
        <dbReference type="ARBA" id="ARBA00007797"/>
    </source>
</evidence>
<evidence type="ECO:0000256" key="2">
    <source>
        <dbReference type="SAM" id="MobiDB-lite"/>
    </source>
</evidence>
<dbReference type="PANTHER" id="PTHR12455">
    <property type="entry name" value="NUCLEOLAR COMPLEX PROTEIN 4"/>
    <property type="match status" value="1"/>
</dbReference>
<evidence type="ECO:0000313" key="4">
    <source>
        <dbReference type="EMBL" id="GFE54808.1"/>
    </source>
</evidence>
<reference evidence="4" key="1">
    <citation type="submission" date="2019-12" db="EMBL/GenBank/DDBJ databases">
        <title>Genome sequence of Babesia ovis.</title>
        <authorList>
            <person name="Yamagishi J."/>
            <person name="Sevinc F."/>
            <person name="Xuan X."/>
        </authorList>
    </citation>
    <scope>NUCLEOTIDE SEQUENCE</scope>
    <source>
        <strain evidence="4">Selcuk</strain>
    </source>
</reference>
<dbReference type="Pfam" id="PF03914">
    <property type="entry name" value="CBF"/>
    <property type="match status" value="1"/>
</dbReference>
<keyword evidence="5" id="KW-1185">Reference proteome</keyword>
<gene>
    <name evidence="4" type="ORF">BaOVIS_022120</name>
</gene>
<dbReference type="PANTHER" id="PTHR12455:SF0">
    <property type="entry name" value="NUCLEOLAR COMPLEX PROTEIN 4 HOMOLOG"/>
    <property type="match status" value="1"/>
</dbReference>
<dbReference type="GO" id="GO:0042254">
    <property type="term" value="P:ribosome biogenesis"/>
    <property type="evidence" value="ECO:0007669"/>
    <property type="project" value="InterPro"/>
</dbReference>
<evidence type="ECO:0000259" key="3">
    <source>
        <dbReference type="Pfam" id="PF03914"/>
    </source>
</evidence>
<dbReference type="EMBL" id="BLIY01000017">
    <property type="protein sequence ID" value="GFE54808.1"/>
    <property type="molecule type" value="Genomic_DNA"/>
</dbReference>
<feature type="compositionally biased region" description="Polar residues" evidence="2">
    <location>
        <begin position="243"/>
        <end position="258"/>
    </location>
</feature>